<feature type="transmembrane region" description="Helical" evidence="1">
    <location>
        <begin position="39"/>
        <end position="57"/>
    </location>
</feature>
<name>A0A2H0KGV5_9BACT</name>
<dbReference type="SUPFAM" id="SSF49363">
    <property type="entry name" value="Purple acid phosphatase, N-terminal domain"/>
    <property type="match status" value="1"/>
</dbReference>
<dbReference type="Gene3D" id="2.60.40.380">
    <property type="entry name" value="Purple acid phosphatase-like, N-terminal"/>
    <property type="match status" value="1"/>
</dbReference>
<comment type="caution">
    <text evidence="2">The sequence shown here is derived from an EMBL/GenBank/DDBJ whole genome shotgun (WGS) entry which is preliminary data.</text>
</comment>
<proteinExistence type="predicted"/>
<evidence type="ECO:0008006" key="4">
    <source>
        <dbReference type="Google" id="ProtNLM"/>
    </source>
</evidence>
<evidence type="ECO:0000313" key="3">
    <source>
        <dbReference type="Proteomes" id="UP000231371"/>
    </source>
</evidence>
<evidence type="ECO:0000313" key="2">
    <source>
        <dbReference type="EMBL" id="PIQ70465.1"/>
    </source>
</evidence>
<dbReference type="EMBL" id="PCVI01000006">
    <property type="protein sequence ID" value="PIQ70465.1"/>
    <property type="molecule type" value="Genomic_DNA"/>
</dbReference>
<organism evidence="2 3">
    <name type="scientific">Candidatus Shapirobacteria bacterium CG11_big_fil_rev_8_21_14_0_20_40_12</name>
    <dbReference type="NCBI Taxonomy" id="1974889"/>
    <lineage>
        <taxon>Bacteria</taxon>
        <taxon>Candidatus Shapironibacteriota</taxon>
    </lineage>
</organism>
<dbReference type="GO" id="GO:0003993">
    <property type="term" value="F:acid phosphatase activity"/>
    <property type="evidence" value="ECO:0007669"/>
    <property type="project" value="InterPro"/>
</dbReference>
<dbReference type="Proteomes" id="UP000231371">
    <property type="component" value="Unassembled WGS sequence"/>
</dbReference>
<dbReference type="AlphaFoldDB" id="A0A2H0KGV5"/>
<sequence>MDQQQNKDQFFNPLSVSPPQTAAALGSEMPKKKLTINKNFFLVGFFLLILAGLVYGLNRFTGLFSKAAGECFPESVKEADLSPNSVDILFSTNKACQLEIAYGTGNQTEALLLQVPESMASLNHRIRLTPLLPSTTYYYQIKSAGKAVGEIRNFLTLPLSGGAVPTIVKSPTVAPTGVKNYTFEDFQAKFGTTDTTFDIDKNGVVNTFDWFEYQKQ</sequence>
<keyword evidence="1" id="KW-0472">Membrane</keyword>
<evidence type="ECO:0000256" key="1">
    <source>
        <dbReference type="SAM" id="Phobius"/>
    </source>
</evidence>
<dbReference type="GO" id="GO:0046872">
    <property type="term" value="F:metal ion binding"/>
    <property type="evidence" value="ECO:0007669"/>
    <property type="project" value="InterPro"/>
</dbReference>
<keyword evidence="1" id="KW-1133">Transmembrane helix</keyword>
<accession>A0A2H0KGV5</accession>
<dbReference type="InterPro" id="IPR008963">
    <property type="entry name" value="Purple_acid_Pase-like_N"/>
</dbReference>
<gene>
    <name evidence="2" type="ORF">COV89_00305</name>
</gene>
<reference evidence="2 3" key="1">
    <citation type="submission" date="2017-09" db="EMBL/GenBank/DDBJ databases">
        <title>Depth-based differentiation of microbial function through sediment-hosted aquifers and enrichment of novel symbionts in the deep terrestrial subsurface.</title>
        <authorList>
            <person name="Probst A.J."/>
            <person name="Ladd B."/>
            <person name="Jarett J.K."/>
            <person name="Geller-Mcgrath D.E."/>
            <person name="Sieber C.M."/>
            <person name="Emerson J.B."/>
            <person name="Anantharaman K."/>
            <person name="Thomas B.C."/>
            <person name="Malmstrom R."/>
            <person name="Stieglmeier M."/>
            <person name="Klingl A."/>
            <person name="Woyke T."/>
            <person name="Ryan C.M."/>
            <person name="Banfield J.F."/>
        </authorList>
    </citation>
    <scope>NUCLEOTIDE SEQUENCE [LARGE SCALE GENOMIC DNA]</scope>
    <source>
        <strain evidence="2">CG11_big_fil_rev_8_21_14_0_20_40_12</strain>
    </source>
</reference>
<keyword evidence="1" id="KW-0812">Transmembrane</keyword>
<protein>
    <recommendedName>
        <fullName evidence="4">Purple acid phosphatase N-terminal domain-containing protein</fullName>
    </recommendedName>
</protein>